<dbReference type="RefSeq" id="WP_323577826.1">
    <property type="nucleotide sequence ID" value="NZ_JAYGJQ010000002.1"/>
</dbReference>
<dbReference type="Proteomes" id="UP001302274">
    <property type="component" value="Unassembled WGS sequence"/>
</dbReference>
<name>A0ABU5VXB5_9BACT</name>
<evidence type="ECO:0000313" key="3">
    <source>
        <dbReference type="Proteomes" id="UP001302274"/>
    </source>
</evidence>
<protein>
    <recommendedName>
        <fullName evidence="4">Outer membrane protein beta-barrel domain-containing protein</fullName>
    </recommendedName>
</protein>
<evidence type="ECO:0000256" key="1">
    <source>
        <dbReference type="SAM" id="SignalP"/>
    </source>
</evidence>
<proteinExistence type="predicted"/>
<reference evidence="2 3" key="1">
    <citation type="submission" date="2023-11" db="EMBL/GenBank/DDBJ databases">
        <title>A Novel Polar Bacteriovorax (B. antarcticus) Isolated from the Biocrust in Antarctica.</title>
        <authorList>
            <person name="Mun W."/>
            <person name="Choi S.Y."/>
            <person name="Mitchell R.J."/>
        </authorList>
    </citation>
    <scope>NUCLEOTIDE SEQUENCE [LARGE SCALE GENOMIC DNA]</scope>
    <source>
        <strain evidence="2 3">PP10</strain>
    </source>
</reference>
<keyword evidence="1" id="KW-0732">Signal</keyword>
<evidence type="ECO:0008006" key="4">
    <source>
        <dbReference type="Google" id="ProtNLM"/>
    </source>
</evidence>
<feature type="chain" id="PRO_5047180663" description="Outer membrane protein beta-barrel domain-containing protein" evidence="1">
    <location>
        <begin position="25"/>
        <end position="217"/>
    </location>
</feature>
<evidence type="ECO:0000313" key="2">
    <source>
        <dbReference type="EMBL" id="MEA9357701.1"/>
    </source>
</evidence>
<keyword evidence="3" id="KW-1185">Reference proteome</keyword>
<gene>
    <name evidence="2" type="ORF">SHI21_15835</name>
</gene>
<sequence>MTFKKQILTKLTLFNIFLLASAHASSSIPSQLNFHIGSISATYAENQDTLKASDGTTSTTAKAPYSGTASSMPFAISYEYFPGLSKSYFGRVSGPVMGSTPDRYYSASLGMNFYFGQIGSQAVIKDSGFEMKVLPKFRYYAGPAIGIGYLVYNTKSATKNDMLFEIGAQGGVLYSLNPKWALSAELGGARAIGSLTSATVIKILIGTSYSLDIWGTK</sequence>
<accession>A0ABU5VXB5</accession>
<feature type="signal peptide" evidence="1">
    <location>
        <begin position="1"/>
        <end position="24"/>
    </location>
</feature>
<comment type="caution">
    <text evidence="2">The sequence shown here is derived from an EMBL/GenBank/DDBJ whole genome shotgun (WGS) entry which is preliminary data.</text>
</comment>
<organism evidence="2 3">
    <name type="scientific">Bacteriovorax antarcticus</name>
    <dbReference type="NCBI Taxonomy" id="3088717"/>
    <lineage>
        <taxon>Bacteria</taxon>
        <taxon>Pseudomonadati</taxon>
        <taxon>Bdellovibrionota</taxon>
        <taxon>Bacteriovoracia</taxon>
        <taxon>Bacteriovoracales</taxon>
        <taxon>Bacteriovoracaceae</taxon>
        <taxon>Bacteriovorax</taxon>
    </lineage>
</organism>
<dbReference type="EMBL" id="JAYGJQ010000002">
    <property type="protein sequence ID" value="MEA9357701.1"/>
    <property type="molecule type" value="Genomic_DNA"/>
</dbReference>